<protein>
    <submittedName>
        <fullName evidence="2">FmdB family putative regulatory protein</fullName>
    </submittedName>
</protein>
<reference evidence="2" key="1">
    <citation type="submission" date="2015-06" db="EMBL/GenBank/DDBJ databases">
        <title>Genomic characterization of STP4-a, a novel T4 virulent phage infecting Salmonella.</title>
        <authorList>
            <person name="Li M."/>
            <person name="Wang J."/>
            <person name="Lin H."/>
            <person name="Han F."/>
        </authorList>
    </citation>
    <scope>NUCLEOTIDE SEQUENCE [LARGE SCALE GENOMIC DNA]</scope>
</reference>
<dbReference type="SMART" id="SM00834">
    <property type="entry name" value="CxxC_CXXC_SSSS"/>
    <property type="match status" value="1"/>
</dbReference>
<accession>A0A0B4LA24</accession>
<dbReference type="Proteomes" id="UP000032000">
    <property type="component" value="Segment"/>
</dbReference>
<feature type="domain" description="Putative regulatory protein FmdB zinc ribbon" evidence="1">
    <location>
        <begin position="1"/>
        <end position="41"/>
    </location>
</feature>
<dbReference type="GeneID" id="23681026"/>
<keyword evidence="3" id="KW-1185">Reference proteome</keyword>
<dbReference type="NCBIfam" id="TIGR02605">
    <property type="entry name" value="CxxC_CxxC_SSSS"/>
    <property type="match status" value="1"/>
</dbReference>
<name>A0A0B4LA24_9CAUD</name>
<evidence type="ECO:0000313" key="3">
    <source>
        <dbReference type="Proteomes" id="UP000032000"/>
    </source>
</evidence>
<evidence type="ECO:0000313" key="2">
    <source>
        <dbReference type="EMBL" id="AHJ86863.1"/>
    </source>
</evidence>
<dbReference type="KEGG" id="vg:23681026"/>
<dbReference type="RefSeq" id="YP_009126216.1">
    <property type="nucleotide sequence ID" value="NC_026607.2"/>
</dbReference>
<dbReference type="Pfam" id="PF09723">
    <property type="entry name" value="Zn_ribbon_8"/>
    <property type="match status" value="1"/>
</dbReference>
<dbReference type="EMBL" id="KJ000058">
    <property type="protein sequence ID" value="AHJ86863.1"/>
    <property type="molecule type" value="Genomic_DNA"/>
</dbReference>
<proteinExistence type="predicted"/>
<organism evidence="2 3">
    <name type="scientific">Salmonella phage STP4-a</name>
    <dbReference type="NCBI Taxonomy" id="1445860"/>
    <lineage>
        <taxon>Viruses</taxon>
        <taxon>Duplodnaviria</taxon>
        <taxon>Heunggongvirae</taxon>
        <taxon>Uroviricota</taxon>
        <taxon>Caudoviricetes</taxon>
        <taxon>Pantevenvirales</taxon>
        <taxon>Straboviridae</taxon>
        <taxon>Tevenvirinae</taxon>
        <taxon>Gelderlandvirus</taxon>
        <taxon>Gelderlandvirus stp4a</taxon>
    </lineage>
</organism>
<evidence type="ECO:0000259" key="1">
    <source>
        <dbReference type="SMART" id="SM00834"/>
    </source>
</evidence>
<dbReference type="InterPro" id="IPR013429">
    <property type="entry name" value="Regulatory_FmdB_Zinc_ribbon"/>
</dbReference>
<gene>
    <name evidence="2" type="ORF">STP4a_007</name>
</gene>
<sequence length="59" mass="6905">MPIYDYTCEACGEKVEKMRKVSERDEPIECSFLNCEGKMFRETAAPAVHYNGYKNRDYS</sequence>